<organism evidence="1">
    <name type="scientific">uncultured Caudovirales phage</name>
    <dbReference type="NCBI Taxonomy" id="2100421"/>
    <lineage>
        <taxon>Viruses</taxon>
        <taxon>Duplodnaviria</taxon>
        <taxon>Heunggongvirae</taxon>
        <taxon>Uroviricota</taxon>
        <taxon>Caudoviricetes</taxon>
        <taxon>Peduoviridae</taxon>
        <taxon>Maltschvirus</taxon>
        <taxon>Maltschvirus maltsch</taxon>
    </lineage>
</organism>
<evidence type="ECO:0000313" key="1">
    <source>
        <dbReference type="EMBL" id="CAB4124883.1"/>
    </source>
</evidence>
<dbReference type="EMBL" id="LR796186">
    <property type="protein sequence ID" value="CAB4124883.1"/>
    <property type="molecule type" value="Genomic_DNA"/>
</dbReference>
<reference evidence="1" key="1">
    <citation type="submission" date="2020-04" db="EMBL/GenBank/DDBJ databases">
        <authorList>
            <person name="Chiriac C."/>
            <person name="Salcher M."/>
            <person name="Ghai R."/>
            <person name="Kavagutti S V."/>
        </authorList>
    </citation>
    <scope>NUCLEOTIDE SEQUENCE</scope>
</reference>
<accession>A0A6J5KVB4</accession>
<name>A0A6J5KVB4_9CAUD</name>
<protein>
    <submittedName>
        <fullName evidence="1">Uncharacterized protein</fullName>
    </submittedName>
</protein>
<proteinExistence type="predicted"/>
<sequence length="64" mass="7480">MKFETLNHLIQDFVTVEMAKTYAKQQDKGLWLQYEIQCGVSSPYFRVIESLLVTLCEEMEFANA</sequence>
<gene>
    <name evidence="1" type="ORF">UFOVP58_39</name>
</gene>